<dbReference type="InterPro" id="IPR056909">
    <property type="entry name" value="SU10_portal"/>
</dbReference>
<protein>
    <recommendedName>
        <fullName evidence="4">Phage portal protein</fullName>
    </recommendedName>
</protein>
<dbReference type="Proteomes" id="UP000542776">
    <property type="component" value="Unassembled WGS sequence"/>
</dbReference>
<evidence type="ECO:0000256" key="1">
    <source>
        <dbReference type="SAM" id="MobiDB-lite"/>
    </source>
</evidence>
<dbReference type="RefSeq" id="WP_183198490.1">
    <property type="nucleotide sequence ID" value="NZ_JACIEK010000001.1"/>
</dbReference>
<reference evidence="2 3" key="1">
    <citation type="submission" date="2020-08" db="EMBL/GenBank/DDBJ databases">
        <title>Genomic Encyclopedia of Type Strains, Phase IV (KMG-IV): sequencing the most valuable type-strain genomes for metagenomic binning, comparative biology and taxonomic classification.</title>
        <authorList>
            <person name="Goeker M."/>
        </authorList>
    </citation>
    <scope>NUCLEOTIDE SEQUENCE [LARGE SCALE GENOMIC DNA]</scope>
    <source>
        <strain evidence="2 3">DSM 102238</strain>
    </source>
</reference>
<evidence type="ECO:0000313" key="3">
    <source>
        <dbReference type="Proteomes" id="UP000542776"/>
    </source>
</evidence>
<organism evidence="2 3">
    <name type="scientific">Aureimonas pseudogalii</name>
    <dbReference type="NCBI Taxonomy" id="1744844"/>
    <lineage>
        <taxon>Bacteria</taxon>
        <taxon>Pseudomonadati</taxon>
        <taxon>Pseudomonadota</taxon>
        <taxon>Alphaproteobacteria</taxon>
        <taxon>Hyphomicrobiales</taxon>
        <taxon>Aurantimonadaceae</taxon>
        <taxon>Aureimonas</taxon>
    </lineage>
</organism>
<sequence>MSDDDLATKVDSQIADAQLYGGTDRDKIRELALKFFDGETDLPAMGKHGSQVVSRDVSDIHGLIMPSLLRVFFGSDRIVSYEPTRTEHEEYADQASDLVNYVVMRECEGYRNFRSAISDGLLLGNGIVKHWWDNTPDYTTDTYSALTEDQYRMVISDADVEEILEHETYADPDWVAPPPPPPAMMMSALLGAMEAPPAPGMPPAPMMATAIDPSALVGDLVDAEDDERQTGDTKDTSEDDADPRAPRLHDFKVKRIRSNGRLQIAAVPHEEFIIERRATALDETVRFCAHVRRTTRSELVKEGYPRDKVDEIPLSNDMERDASRRARDDSFDDADVSPDQSTQLVDVYECYVLIDTDGDGIAERRRIVMGGLTGKRSILANDEWGDDLPFSDIVPNPRAHAWRGKGLYEELGDIQRIKTVVLRGVLNNAYQNIAPQRAVVIGDVENMDEVLEPTPDGIILLKKAGAMPPAPVQIPFIADKLLPLMDIMDAVGEKRTGASQRTSALDMNALQNQSATAVNVVQAAVQTKNEEYARNIAECGGMQRIFRCILRLITKHQDHSKMVRLHGKLVEIDPRSWNADMDVTINIGLGTGSRDRDLAALSAVAAKQEQIIGQFGPFNEQLNVGHLTESYQKMAEAAGIRNPEAFFPSISQEQVAQLRQQAQEAGKGQPDPKMMEAQAKLQIRQQEMQFEQQAKVAEFQMTQQSEEARATRENEIAQAKLLMDTQNRQAEASLKLQLMREEAAARLQLLREENEAKLLIAREEAGMRQEARYREMDIESQLSQIAMALKVNLNTANIARPE</sequence>
<feature type="compositionally biased region" description="Basic and acidic residues" evidence="1">
    <location>
        <begin position="228"/>
        <end position="249"/>
    </location>
</feature>
<dbReference type="EMBL" id="JACIEK010000001">
    <property type="protein sequence ID" value="MBB3997207.1"/>
    <property type="molecule type" value="Genomic_DNA"/>
</dbReference>
<proteinExistence type="predicted"/>
<feature type="compositionally biased region" description="Basic and acidic residues" evidence="1">
    <location>
        <begin position="313"/>
        <end position="329"/>
    </location>
</feature>
<dbReference type="Pfam" id="PF23899">
    <property type="entry name" value="SU10_portal"/>
    <property type="match status" value="1"/>
</dbReference>
<feature type="region of interest" description="Disordered" evidence="1">
    <location>
        <begin position="313"/>
        <end position="338"/>
    </location>
</feature>
<feature type="region of interest" description="Disordered" evidence="1">
    <location>
        <begin position="224"/>
        <end position="249"/>
    </location>
</feature>
<keyword evidence="3" id="KW-1185">Reference proteome</keyword>
<dbReference type="AlphaFoldDB" id="A0A7W6E9G5"/>
<name>A0A7W6E9G5_9HYPH</name>
<gene>
    <name evidence="2" type="ORF">GGR04_001028</name>
</gene>
<comment type="caution">
    <text evidence="2">The sequence shown here is derived from an EMBL/GenBank/DDBJ whole genome shotgun (WGS) entry which is preliminary data.</text>
</comment>
<evidence type="ECO:0000313" key="2">
    <source>
        <dbReference type="EMBL" id="MBB3997207.1"/>
    </source>
</evidence>
<evidence type="ECO:0008006" key="4">
    <source>
        <dbReference type="Google" id="ProtNLM"/>
    </source>
</evidence>
<accession>A0A7W6E9G5</accession>